<dbReference type="NCBIfam" id="TIGR00254">
    <property type="entry name" value="GGDEF"/>
    <property type="match status" value="1"/>
</dbReference>
<name>A0A5A9W8W1_9GAMM</name>
<dbReference type="Gene3D" id="3.30.70.270">
    <property type="match status" value="1"/>
</dbReference>
<dbReference type="EC" id="3.1.4.52" evidence="1"/>
<dbReference type="InterPro" id="IPR013655">
    <property type="entry name" value="PAS_fold_3"/>
</dbReference>
<evidence type="ECO:0000259" key="5">
    <source>
        <dbReference type="PROSITE" id="PS50113"/>
    </source>
</evidence>
<keyword evidence="3" id="KW-0812">Transmembrane</keyword>
<evidence type="ECO:0000259" key="7">
    <source>
        <dbReference type="PROSITE" id="PS50887"/>
    </source>
</evidence>
<keyword evidence="2" id="KW-0973">c-di-GMP</keyword>
<dbReference type="Pfam" id="PF00990">
    <property type="entry name" value="GGDEF"/>
    <property type="match status" value="1"/>
</dbReference>
<organism evidence="8 9">
    <name type="scientific">Nitrincola tapanii</name>
    <dbReference type="NCBI Taxonomy" id="1708751"/>
    <lineage>
        <taxon>Bacteria</taxon>
        <taxon>Pseudomonadati</taxon>
        <taxon>Pseudomonadota</taxon>
        <taxon>Gammaproteobacteria</taxon>
        <taxon>Oceanospirillales</taxon>
        <taxon>Oceanospirillaceae</taxon>
        <taxon>Nitrincola</taxon>
    </lineage>
</organism>
<dbReference type="Pfam" id="PF13185">
    <property type="entry name" value="GAF_2"/>
    <property type="match status" value="1"/>
</dbReference>
<proteinExistence type="predicted"/>
<dbReference type="CDD" id="cd01948">
    <property type="entry name" value="EAL"/>
    <property type="match status" value="1"/>
</dbReference>
<dbReference type="SUPFAM" id="SSF55781">
    <property type="entry name" value="GAF domain-like"/>
    <property type="match status" value="1"/>
</dbReference>
<dbReference type="SMART" id="SM00052">
    <property type="entry name" value="EAL"/>
    <property type="match status" value="1"/>
</dbReference>
<dbReference type="InterPro" id="IPR052155">
    <property type="entry name" value="Biofilm_reg_signaling"/>
</dbReference>
<keyword evidence="3" id="KW-1133">Transmembrane helix</keyword>
<dbReference type="Pfam" id="PF08447">
    <property type="entry name" value="PAS_3"/>
    <property type="match status" value="1"/>
</dbReference>
<evidence type="ECO:0000313" key="9">
    <source>
        <dbReference type="Proteomes" id="UP000325302"/>
    </source>
</evidence>
<dbReference type="Proteomes" id="UP000325302">
    <property type="component" value="Unassembled WGS sequence"/>
</dbReference>
<dbReference type="InterPro" id="IPR001633">
    <property type="entry name" value="EAL_dom"/>
</dbReference>
<feature type="domain" description="PAC" evidence="5">
    <location>
        <begin position="539"/>
        <end position="591"/>
    </location>
</feature>
<dbReference type="InterPro" id="IPR029787">
    <property type="entry name" value="Nucleotide_cyclase"/>
</dbReference>
<evidence type="ECO:0000259" key="4">
    <source>
        <dbReference type="PROSITE" id="PS50112"/>
    </source>
</evidence>
<feature type="transmembrane region" description="Helical" evidence="3">
    <location>
        <begin position="45"/>
        <end position="67"/>
    </location>
</feature>
<dbReference type="PROSITE" id="PS50112">
    <property type="entry name" value="PAS"/>
    <property type="match status" value="1"/>
</dbReference>
<dbReference type="Gene3D" id="3.30.450.20">
    <property type="entry name" value="PAS domain"/>
    <property type="match status" value="1"/>
</dbReference>
<keyword evidence="3" id="KW-0472">Membrane</keyword>
<dbReference type="InterPro" id="IPR003018">
    <property type="entry name" value="GAF"/>
</dbReference>
<dbReference type="FunFam" id="3.20.20.450:FF:000001">
    <property type="entry name" value="Cyclic di-GMP phosphodiesterase yahA"/>
    <property type="match status" value="1"/>
</dbReference>
<feature type="domain" description="EAL" evidence="6">
    <location>
        <begin position="758"/>
        <end position="1012"/>
    </location>
</feature>
<evidence type="ECO:0000256" key="2">
    <source>
        <dbReference type="ARBA" id="ARBA00022636"/>
    </source>
</evidence>
<keyword evidence="9" id="KW-1185">Reference proteome</keyword>
<dbReference type="SMART" id="SM00267">
    <property type="entry name" value="GGDEF"/>
    <property type="match status" value="1"/>
</dbReference>
<dbReference type="CDD" id="cd01949">
    <property type="entry name" value="GGDEF"/>
    <property type="match status" value="1"/>
</dbReference>
<dbReference type="InterPro" id="IPR029016">
    <property type="entry name" value="GAF-like_dom_sf"/>
</dbReference>
<evidence type="ECO:0000256" key="3">
    <source>
        <dbReference type="SAM" id="Phobius"/>
    </source>
</evidence>
<dbReference type="SUPFAM" id="SSF55073">
    <property type="entry name" value="Nucleotide cyclase"/>
    <property type="match status" value="1"/>
</dbReference>
<dbReference type="InterPro" id="IPR000014">
    <property type="entry name" value="PAS"/>
</dbReference>
<dbReference type="InterPro" id="IPR000160">
    <property type="entry name" value="GGDEF_dom"/>
</dbReference>
<dbReference type="InterPro" id="IPR000700">
    <property type="entry name" value="PAS-assoc_C"/>
</dbReference>
<protein>
    <recommendedName>
        <fullName evidence="1">cyclic-guanylate-specific phosphodiesterase</fullName>
        <ecNumber evidence="1">3.1.4.52</ecNumber>
    </recommendedName>
</protein>
<feature type="transmembrane region" description="Helical" evidence="3">
    <location>
        <begin position="247"/>
        <end position="270"/>
    </location>
</feature>
<feature type="transmembrane region" description="Helical" evidence="3">
    <location>
        <begin position="20"/>
        <end position="39"/>
    </location>
</feature>
<dbReference type="PANTHER" id="PTHR44757:SF2">
    <property type="entry name" value="BIOFILM ARCHITECTURE MAINTENANCE PROTEIN MBAA"/>
    <property type="match status" value="1"/>
</dbReference>
<dbReference type="CDD" id="cd00130">
    <property type="entry name" value="PAS"/>
    <property type="match status" value="1"/>
</dbReference>
<dbReference type="SUPFAM" id="SSF141868">
    <property type="entry name" value="EAL domain-like"/>
    <property type="match status" value="1"/>
</dbReference>
<feature type="domain" description="GGDEF" evidence="7">
    <location>
        <begin position="617"/>
        <end position="749"/>
    </location>
</feature>
<evidence type="ECO:0000256" key="1">
    <source>
        <dbReference type="ARBA" id="ARBA00012282"/>
    </source>
</evidence>
<dbReference type="PROSITE" id="PS50883">
    <property type="entry name" value="EAL"/>
    <property type="match status" value="1"/>
</dbReference>
<evidence type="ECO:0000259" key="6">
    <source>
        <dbReference type="PROSITE" id="PS50883"/>
    </source>
</evidence>
<dbReference type="Gene3D" id="3.30.450.40">
    <property type="match status" value="1"/>
</dbReference>
<feature type="domain" description="PAS" evidence="4">
    <location>
        <begin position="498"/>
        <end position="534"/>
    </location>
</feature>
<reference evidence="8 9" key="1">
    <citation type="submission" date="2019-03" db="EMBL/GenBank/DDBJ databases">
        <title>Nitrincola sp. nov. isolated from an Indian soda lake.</title>
        <authorList>
            <person name="Joshi A."/>
            <person name="Thite S.V."/>
            <person name="Joseph N."/>
            <person name="Dhotre D."/>
            <person name="Moorthy M."/>
            <person name="Shouche Y.S."/>
        </authorList>
    </citation>
    <scope>NUCLEOTIDE SEQUENCE [LARGE SCALE GENOMIC DNA]</scope>
    <source>
        <strain evidence="8 9">MEB193</strain>
    </source>
</reference>
<dbReference type="AlphaFoldDB" id="A0A5A9W8W1"/>
<sequence length="1015" mass="114736">MSDSSKHSPVLRAERVALTYFVFAMLWILTSDYLLGGLISDSRTLVSLSMFKGIFFVCTTSALLYLVLRVTARKNRAEQSQSMKRSFLWVAMGLMLLVPLLSVSTIQLSRPLALQQAGEQLSALVTLKSAHWEDELSRTSEVLAWSPLERQALKQDLELWPLASQQGQFTWVTWQNERWWSLDATGELSAIDLPISLSLLHTQTWPLLLDLEMPETKQLSAWVPLGDEGWLLAEQSYAQIYQPVYQLVIWVALLALATAVAVGGALHLVWRQSQRWLAAVKEVEWHAAHEAELLHQRNLYNTLSQTNQTIIRSTHEAKLFQDICDICIRYGGLKFAWIGRLDEENHLHPVAQAGQDQGFIRQHYARVEIETDSARDPVSLAAIQLQPVICDRLNQDCPYCQNQQVASSASFPIVVEEGVYAVLSLYADEDCFFSQDIVATLLEMTSDIAFAIRFLEQGKALQSAVRVIEASPVVLFRWELDSNTWPVSYVSQNVRRWGYQVEQFLSGQLNYADIVHPDDAQRVTAEVEAYLQQEGIQEYFQEYRICCAQGEVIWVEDHTRVVRNEQGEIQAVEGVVSDISQRKENQQRLDYLAHHDSLTGLYNRLQVLDEIAAHAHPNTALLMLDLDRFKDVNDTFGHETGDQLLCQVAQLLQREVPETATLARLGGDEFALLLEAETQDLMRLAKHLIAILQTPILLPEGMEIRIGACVGISRYIDCGRRGEELLRQADTALYKAKEAGRGQVCFYSDEQTRASRERLEIEARLRLALERQELKVVYQPQIDLKTGELVGAEALLRWFDPQQGAISPAHFIPIAEQSGLILRLGHWVLEQVCEQGLRWQQQGYAPLTLAVNLSPYQVRHGKVLAMVQEVLASTGYPAQFLELELTESALMRQEDEAETLLDELKALGVSLALDDFGTGYSSLAYLKTFPIDVLKIDKSFVDDLESNQDDREIAATIVAMGHTLGLKVLAEGVETEEQFEWLRSLGCDYFQGYLKSPAVSAEEFVRFLQPKRDEG</sequence>
<dbReference type="InterPro" id="IPR001610">
    <property type="entry name" value="PAC"/>
</dbReference>
<dbReference type="RefSeq" id="WP_149389818.1">
    <property type="nucleotide sequence ID" value="NZ_SMRS01000001.1"/>
</dbReference>
<dbReference type="SMART" id="SM00086">
    <property type="entry name" value="PAC"/>
    <property type="match status" value="1"/>
</dbReference>
<feature type="transmembrane region" description="Helical" evidence="3">
    <location>
        <begin position="87"/>
        <end position="106"/>
    </location>
</feature>
<comment type="caution">
    <text evidence="8">The sequence shown here is derived from an EMBL/GenBank/DDBJ whole genome shotgun (WGS) entry which is preliminary data.</text>
</comment>
<dbReference type="SUPFAM" id="SSF55785">
    <property type="entry name" value="PYP-like sensor domain (PAS domain)"/>
    <property type="match status" value="1"/>
</dbReference>
<accession>A0A5A9W8W1</accession>
<dbReference type="PROSITE" id="PS50113">
    <property type="entry name" value="PAC"/>
    <property type="match status" value="1"/>
</dbReference>
<dbReference type="NCBIfam" id="TIGR00229">
    <property type="entry name" value="sensory_box"/>
    <property type="match status" value="1"/>
</dbReference>
<dbReference type="GO" id="GO:0071111">
    <property type="term" value="F:cyclic-guanylate-specific phosphodiesterase activity"/>
    <property type="evidence" value="ECO:0007669"/>
    <property type="project" value="UniProtKB-EC"/>
</dbReference>
<dbReference type="Gene3D" id="3.20.20.450">
    <property type="entry name" value="EAL domain"/>
    <property type="match status" value="1"/>
</dbReference>
<dbReference type="PROSITE" id="PS50887">
    <property type="entry name" value="GGDEF"/>
    <property type="match status" value="1"/>
</dbReference>
<dbReference type="InterPro" id="IPR035965">
    <property type="entry name" value="PAS-like_dom_sf"/>
</dbReference>
<dbReference type="Pfam" id="PF00563">
    <property type="entry name" value="EAL"/>
    <property type="match status" value="1"/>
</dbReference>
<dbReference type="PANTHER" id="PTHR44757">
    <property type="entry name" value="DIGUANYLATE CYCLASE DGCP"/>
    <property type="match status" value="1"/>
</dbReference>
<dbReference type="InterPro" id="IPR043128">
    <property type="entry name" value="Rev_trsase/Diguanyl_cyclase"/>
</dbReference>
<gene>
    <name evidence="8" type="ORF">E1H14_02285</name>
</gene>
<dbReference type="EMBL" id="SMRS01000001">
    <property type="protein sequence ID" value="KAA0876568.1"/>
    <property type="molecule type" value="Genomic_DNA"/>
</dbReference>
<dbReference type="InterPro" id="IPR035919">
    <property type="entry name" value="EAL_sf"/>
</dbReference>
<dbReference type="OrthoDB" id="6168558at2"/>
<evidence type="ECO:0000313" key="8">
    <source>
        <dbReference type="EMBL" id="KAA0876568.1"/>
    </source>
</evidence>